<evidence type="ECO:0000256" key="3">
    <source>
        <dbReference type="ARBA" id="ARBA00022630"/>
    </source>
</evidence>
<sequence>MLIQKIKNNEAGILLYGLTPPKENLTDEETATIAAKQIARLEGQNIDGIVLYDLQDESSRTNEERPFEFIKTTPPETYYETYLKKHFKAVIYKAVGKYDEPEFCEFLRHQQEDFICVFVGASSKSQEVKLRLDEAYALKAKFAPNITLGGICIPERHASKLDEHLKVAHKSEKGCEFFITQAVYNLENAKKFIDDYAKLEGKKCPIIFTFTPCGSAKTLLFMKWLGINIPPNFEERLNASENILQTSLNLCLEIFNFLYKYGLAKGISVGANVESVSNRKVEIEASITLLKQIQEIIAKTNTAYHWIGAGV</sequence>
<comment type="pathway">
    <text evidence="2 6">One-carbon metabolism; tetrahydrofolate interconversion.</text>
</comment>
<dbReference type="STRING" id="360105.CCV52592_0341"/>
<dbReference type="Proteomes" id="UP000006380">
    <property type="component" value="Chromosome"/>
</dbReference>
<name>A7GVY5_CAMC5</name>
<gene>
    <name evidence="7" type="ORF">CCV52592_0341</name>
</gene>
<dbReference type="EMBL" id="CP000767">
    <property type="protein sequence ID" value="EAT99717.1"/>
    <property type="molecule type" value="Genomic_DNA"/>
</dbReference>
<protein>
    <recommendedName>
        <fullName evidence="6">Methylenetetrahydrofolate reductase</fullName>
    </recommendedName>
</protein>
<dbReference type="UniPathway" id="UPA00193"/>
<dbReference type="AlphaFoldDB" id="A7GVY5"/>
<proteinExistence type="inferred from homology"/>
<evidence type="ECO:0000256" key="6">
    <source>
        <dbReference type="RuleBase" id="RU003862"/>
    </source>
</evidence>
<evidence type="ECO:0000313" key="8">
    <source>
        <dbReference type="Proteomes" id="UP000006380"/>
    </source>
</evidence>
<dbReference type="Pfam" id="PF02219">
    <property type="entry name" value="MTHFR"/>
    <property type="match status" value="1"/>
</dbReference>
<comment type="similarity">
    <text evidence="6">Belongs to the methylenetetrahydrofolate reductase family.</text>
</comment>
<dbReference type="OrthoDB" id="4367389at2"/>
<dbReference type="GO" id="GO:0004489">
    <property type="term" value="F:methylenetetrahydrofolate reductase [NAD(P)H] activity"/>
    <property type="evidence" value="ECO:0007669"/>
    <property type="project" value="InterPro"/>
</dbReference>
<keyword evidence="8" id="KW-1185">Reference proteome</keyword>
<organism evidence="7 8">
    <name type="scientific">Campylobacter curvus (strain 525.92)</name>
    <dbReference type="NCBI Taxonomy" id="360105"/>
    <lineage>
        <taxon>Bacteria</taxon>
        <taxon>Pseudomonadati</taxon>
        <taxon>Campylobacterota</taxon>
        <taxon>Epsilonproteobacteria</taxon>
        <taxon>Campylobacterales</taxon>
        <taxon>Campylobacteraceae</taxon>
        <taxon>Campylobacter</taxon>
    </lineage>
</organism>
<keyword evidence="3 6" id="KW-0285">Flavoprotein</keyword>
<evidence type="ECO:0000256" key="4">
    <source>
        <dbReference type="ARBA" id="ARBA00022827"/>
    </source>
</evidence>
<keyword evidence="4 6" id="KW-0274">FAD</keyword>
<dbReference type="RefSeq" id="WP_011991662.1">
    <property type="nucleotide sequence ID" value="NC_009715.2"/>
</dbReference>
<reference evidence="7" key="1">
    <citation type="submission" date="2016-07" db="EMBL/GenBank/DDBJ databases">
        <title>Comparative genomics of the Campylobacter concisus group.</title>
        <authorList>
            <person name="Miller W.G."/>
            <person name="Yee E."/>
            <person name="Chapman M.H."/>
            <person name="Huynh S."/>
            <person name="Bono J.L."/>
            <person name="On S.L.W."/>
            <person name="StLeger J."/>
            <person name="Foster G."/>
            <person name="Parker C.T."/>
        </authorList>
    </citation>
    <scope>NUCLEOTIDE SEQUENCE</scope>
    <source>
        <strain evidence="7">525.92</strain>
    </source>
</reference>
<comment type="cofactor">
    <cofactor evidence="1 6">
        <name>FAD</name>
        <dbReference type="ChEBI" id="CHEBI:57692"/>
    </cofactor>
</comment>
<evidence type="ECO:0000256" key="2">
    <source>
        <dbReference type="ARBA" id="ARBA00004777"/>
    </source>
</evidence>
<dbReference type="GO" id="GO:0006555">
    <property type="term" value="P:methionine metabolic process"/>
    <property type="evidence" value="ECO:0007669"/>
    <property type="project" value="InterPro"/>
</dbReference>
<dbReference type="InterPro" id="IPR029041">
    <property type="entry name" value="FAD-linked_oxidoreductase-like"/>
</dbReference>
<dbReference type="KEGG" id="ccv:CCV52592_0341"/>
<evidence type="ECO:0000313" key="7">
    <source>
        <dbReference type="EMBL" id="EAT99717.1"/>
    </source>
</evidence>
<keyword evidence="5 6" id="KW-0560">Oxidoreductase</keyword>
<evidence type="ECO:0000256" key="1">
    <source>
        <dbReference type="ARBA" id="ARBA00001974"/>
    </source>
</evidence>
<evidence type="ECO:0000256" key="5">
    <source>
        <dbReference type="ARBA" id="ARBA00023002"/>
    </source>
</evidence>
<dbReference type="SUPFAM" id="SSF51730">
    <property type="entry name" value="FAD-linked oxidoreductase"/>
    <property type="match status" value="1"/>
</dbReference>
<dbReference type="Gene3D" id="3.20.20.220">
    <property type="match status" value="1"/>
</dbReference>
<dbReference type="InterPro" id="IPR003171">
    <property type="entry name" value="Mehydrof_redctse-like"/>
</dbReference>
<dbReference type="GO" id="GO:0035999">
    <property type="term" value="P:tetrahydrofolate interconversion"/>
    <property type="evidence" value="ECO:0007669"/>
    <property type="project" value="UniProtKB-UniPathway"/>
</dbReference>
<accession>A7GVY5</accession>
<dbReference type="HOGENOM" id="CLU_054649_0_0_7"/>